<dbReference type="Gene3D" id="1.20.1560.10">
    <property type="entry name" value="ABC transporter type 1, transmembrane domain"/>
    <property type="match status" value="1"/>
</dbReference>
<evidence type="ECO:0000256" key="1">
    <source>
        <dbReference type="ARBA" id="ARBA00004651"/>
    </source>
</evidence>
<evidence type="ECO:0000256" key="5">
    <source>
        <dbReference type="ARBA" id="ARBA00022989"/>
    </source>
</evidence>
<keyword evidence="6 8" id="KW-0472">Membrane</keyword>
<evidence type="ECO:0000256" key="2">
    <source>
        <dbReference type="ARBA" id="ARBA00022692"/>
    </source>
</evidence>
<feature type="transmembrane region" description="Helical" evidence="8">
    <location>
        <begin position="168"/>
        <end position="190"/>
    </location>
</feature>
<dbReference type="GO" id="GO:0034040">
    <property type="term" value="F:ATPase-coupled lipid transmembrane transporter activity"/>
    <property type="evidence" value="ECO:0007669"/>
    <property type="project" value="TreeGrafter"/>
</dbReference>
<dbReference type="SUPFAM" id="SSF52540">
    <property type="entry name" value="P-loop containing nucleoside triphosphate hydrolases"/>
    <property type="match status" value="1"/>
</dbReference>
<dbReference type="Proteomes" id="UP000019486">
    <property type="component" value="Unassembled WGS sequence"/>
</dbReference>
<comment type="caution">
    <text evidence="11">The sequence shown here is derived from an EMBL/GenBank/DDBJ whole genome shotgun (WGS) entry which is preliminary data.</text>
</comment>
<feature type="domain" description="ABC transmembrane type-1" evidence="10">
    <location>
        <begin position="47"/>
        <end position="336"/>
    </location>
</feature>
<evidence type="ECO:0000313" key="12">
    <source>
        <dbReference type="Proteomes" id="UP000019486"/>
    </source>
</evidence>
<feature type="domain" description="ABC transporter" evidence="9">
    <location>
        <begin position="368"/>
        <end position="604"/>
    </location>
</feature>
<evidence type="ECO:0000256" key="3">
    <source>
        <dbReference type="ARBA" id="ARBA00022741"/>
    </source>
</evidence>
<dbReference type="SUPFAM" id="SSF90123">
    <property type="entry name" value="ABC transporter transmembrane region"/>
    <property type="match status" value="1"/>
</dbReference>
<dbReference type="InterPro" id="IPR003439">
    <property type="entry name" value="ABC_transporter-like_ATP-bd"/>
</dbReference>
<evidence type="ECO:0000256" key="6">
    <source>
        <dbReference type="ARBA" id="ARBA00023136"/>
    </source>
</evidence>
<dbReference type="InterPro" id="IPR011527">
    <property type="entry name" value="ABC1_TM_dom"/>
</dbReference>
<dbReference type="GO" id="GO:0005524">
    <property type="term" value="F:ATP binding"/>
    <property type="evidence" value="ECO:0007669"/>
    <property type="project" value="UniProtKB-KW"/>
</dbReference>
<accession>W9GVR6</accession>
<dbReference type="Gene3D" id="3.40.50.300">
    <property type="entry name" value="P-loop containing nucleotide triphosphate hydrolases"/>
    <property type="match status" value="1"/>
</dbReference>
<dbReference type="RefSeq" id="WP_198038873.1">
    <property type="nucleotide sequence ID" value="NZ_AVFL01000021.1"/>
</dbReference>
<feature type="transmembrane region" description="Helical" evidence="8">
    <location>
        <begin position="45"/>
        <end position="68"/>
    </location>
</feature>
<sequence length="622" mass="67658">MASSPSFDRSSHDLSSNDNQEAVTHSGITGLYKAFWRHAEGHRPLVAAFLCLLFLAQTVRLAIPYFFGEAVNSLQTAGTQADGQNMSLAGWYMALMFGTCVVGWLMHGPGRVIERFMAVRIRERFADALYAKAVTLPLRWHEGHHSGDTIQRMAKATAALFGFSQNQFIYLQNSVSLIGPLVALCLVSAWTGAAAILGYVLIFAILIRFDRIMVFLLNEENRFERRYTAELIDCLGNISTVLTLRLQAATRSAVAARLTTVFAPLRRGIVLNEAKWCAIDLLNNGIRCGLVALYAWLAWRSEGVILLGTAVMVHQYSQQIGNVVGSMATNWQDLVRYQTDIGSADEILSAASRKSASALPVASGWTEIAVEGLEFSHANQRQDGPTLRDVSLILRRGGRIAFVGESGSGKSTLLRVLAGLYEADRVTLSIDGVARSDLRDLGPIATLVPQDPEIFEGTITQNITMGVPYPPGAVERACALACLGPVIERMPQGLATEITERGLNLSGGQKQRLALARGILASRDSSLIMLDEPTSSMDPTTEMRIYDNLLAEFPDACVASSIHRLHLLTRFDTIVWMADGAVVDLGSLEDLLDRQPVFRALWETYAGTRGSGASPAGLVLAA</sequence>
<dbReference type="InterPro" id="IPR003593">
    <property type="entry name" value="AAA+_ATPase"/>
</dbReference>
<keyword evidence="12" id="KW-1185">Reference proteome</keyword>
<reference evidence="11 12" key="1">
    <citation type="submission" date="2013-08" db="EMBL/GenBank/DDBJ databases">
        <title>The genome sequence of Skermanella stibiiresistens.</title>
        <authorList>
            <person name="Zhu W."/>
            <person name="Wang G."/>
        </authorList>
    </citation>
    <scope>NUCLEOTIDE SEQUENCE [LARGE SCALE GENOMIC DNA]</scope>
    <source>
        <strain evidence="11 12">SB22</strain>
    </source>
</reference>
<organism evidence="11 12">
    <name type="scientific">Skermanella stibiiresistens SB22</name>
    <dbReference type="NCBI Taxonomy" id="1385369"/>
    <lineage>
        <taxon>Bacteria</taxon>
        <taxon>Pseudomonadati</taxon>
        <taxon>Pseudomonadota</taxon>
        <taxon>Alphaproteobacteria</taxon>
        <taxon>Rhodospirillales</taxon>
        <taxon>Azospirillaceae</taxon>
        <taxon>Skermanella</taxon>
    </lineage>
</organism>
<evidence type="ECO:0000259" key="10">
    <source>
        <dbReference type="PROSITE" id="PS50929"/>
    </source>
</evidence>
<keyword evidence="2 8" id="KW-0812">Transmembrane</keyword>
<dbReference type="Pfam" id="PF00005">
    <property type="entry name" value="ABC_tran"/>
    <property type="match status" value="1"/>
</dbReference>
<evidence type="ECO:0000256" key="8">
    <source>
        <dbReference type="SAM" id="Phobius"/>
    </source>
</evidence>
<dbReference type="SMART" id="SM00382">
    <property type="entry name" value="AAA"/>
    <property type="match status" value="1"/>
</dbReference>
<evidence type="ECO:0000313" key="11">
    <source>
        <dbReference type="EMBL" id="EWY37995.1"/>
    </source>
</evidence>
<keyword evidence="3" id="KW-0547">Nucleotide-binding</keyword>
<keyword evidence="4" id="KW-0067">ATP-binding</keyword>
<feature type="region of interest" description="Disordered" evidence="7">
    <location>
        <begin position="1"/>
        <end position="21"/>
    </location>
</feature>
<name>W9GVR6_9PROT</name>
<protein>
    <submittedName>
        <fullName evidence="11">ABC transporter</fullName>
    </submittedName>
</protein>
<dbReference type="PATRIC" id="fig|1385369.3.peg.4893"/>
<gene>
    <name evidence="11" type="ORF">N825_15205</name>
</gene>
<dbReference type="GO" id="GO:0016887">
    <property type="term" value="F:ATP hydrolysis activity"/>
    <property type="evidence" value="ECO:0007669"/>
    <property type="project" value="InterPro"/>
</dbReference>
<evidence type="ECO:0000256" key="4">
    <source>
        <dbReference type="ARBA" id="ARBA00022840"/>
    </source>
</evidence>
<dbReference type="InterPro" id="IPR039421">
    <property type="entry name" value="Type_1_exporter"/>
</dbReference>
<dbReference type="PROSITE" id="PS50893">
    <property type="entry name" value="ABC_TRANSPORTER_2"/>
    <property type="match status" value="1"/>
</dbReference>
<evidence type="ECO:0000259" key="9">
    <source>
        <dbReference type="PROSITE" id="PS50893"/>
    </source>
</evidence>
<dbReference type="AlphaFoldDB" id="W9GVR6"/>
<dbReference type="Pfam" id="PF00664">
    <property type="entry name" value="ABC_membrane"/>
    <property type="match status" value="1"/>
</dbReference>
<evidence type="ECO:0000256" key="7">
    <source>
        <dbReference type="SAM" id="MobiDB-lite"/>
    </source>
</evidence>
<keyword evidence="5 8" id="KW-1133">Transmembrane helix</keyword>
<dbReference type="InterPro" id="IPR027417">
    <property type="entry name" value="P-loop_NTPase"/>
</dbReference>
<dbReference type="PROSITE" id="PS00211">
    <property type="entry name" value="ABC_TRANSPORTER_1"/>
    <property type="match status" value="1"/>
</dbReference>
<comment type="subcellular location">
    <subcellularLocation>
        <location evidence="1">Cell membrane</location>
        <topology evidence="1">Multi-pass membrane protein</topology>
    </subcellularLocation>
</comment>
<dbReference type="GO" id="GO:0005886">
    <property type="term" value="C:plasma membrane"/>
    <property type="evidence" value="ECO:0007669"/>
    <property type="project" value="UniProtKB-SubCell"/>
</dbReference>
<dbReference type="PANTHER" id="PTHR24221:SF654">
    <property type="entry name" value="ATP-BINDING CASSETTE SUB-FAMILY B MEMBER 6"/>
    <property type="match status" value="1"/>
</dbReference>
<dbReference type="EMBL" id="AVFL01000021">
    <property type="protein sequence ID" value="EWY37995.1"/>
    <property type="molecule type" value="Genomic_DNA"/>
</dbReference>
<dbReference type="GO" id="GO:0140359">
    <property type="term" value="F:ABC-type transporter activity"/>
    <property type="evidence" value="ECO:0007669"/>
    <property type="project" value="InterPro"/>
</dbReference>
<feature type="transmembrane region" description="Helical" evidence="8">
    <location>
        <begin position="88"/>
        <end position="107"/>
    </location>
</feature>
<dbReference type="STRING" id="1385369.N825_15205"/>
<dbReference type="InterPro" id="IPR017871">
    <property type="entry name" value="ABC_transporter-like_CS"/>
</dbReference>
<dbReference type="InterPro" id="IPR036640">
    <property type="entry name" value="ABC1_TM_sf"/>
</dbReference>
<proteinExistence type="predicted"/>
<dbReference type="PROSITE" id="PS50929">
    <property type="entry name" value="ABC_TM1F"/>
    <property type="match status" value="1"/>
</dbReference>
<dbReference type="PANTHER" id="PTHR24221">
    <property type="entry name" value="ATP-BINDING CASSETTE SUB-FAMILY B"/>
    <property type="match status" value="1"/>
</dbReference>